<gene>
    <name evidence="6" type="ORF">J1786_00105</name>
</gene>
<keyword evidence="1 4" id="KW-0812">Transmembrane</keyword>
<keyword evidence="2 4" id="KW-1133">Transmembrane helix</keyword>
<evidence type="ECO:0000256" key="2">
    <source>
        <dbReference type="ARBA" id="ARBA00022989"/>
    </source>
</evidence>
<name>A0ABS6KVI7_9GAMM</name>
<reference evidence="6 7" key="1">
    <citation type="submission" date="2021-03" db="EMBL/GenBank/DDBJ databases">
        <title>Five novel Rahnella species.</title>
        <authorList>
            <person name="Brady C."/>
            <person name="Asselin J."/>
            <person name="Beer S."/>
            <person name="Bruberg M.B."/>
            <person name="Crampton B."/>
            <person name="Venter S."/>
            <person name="Arnold D."/>
            <person name="Denman S."/>
        </authorList>
    </citation>
    <scope>NUCLEOTIDE SEQUENCE [LARGE SCALE GENOMIC DNA]</scope>
    <source>
        <strain evidence="6 7">L72c</strain>
    </source>
</reference>
<evidence type="ECO:0000256" key="4">
    <source>
        <dbReference type="SAM" id="Phobius"/>
    </source>
</evidence>
<dbReference type="InterPro" id="IPR020846">
    <property type="entry name" value="MFS_dom"/>
</dbReference>
<proteinExistence type="predicted"/>
<feature type="transmembrane region" description="Helical" evidence="4">
    <location>
        <begin position="33"/>
        <end position="53"/>
    </location>
</feature>
<dbReference type="EMBL" id="JAFMOU010000023">
    <property type="protein sequence ID" value="MBU9833267.1"/>
    <property type="molecule type" value="Genomic_DNA"/>
</dbReference>
<feature type="non-terminal residue" evidence="6">
    <location>
        <position position="1"/>
    </location>
</feature>
<accession>A0ABS6KVI7</accession>
<dbReference type="Pfam" id="PF07690">
    <property type="entry name" value="MFS_1"/>
    <property type="match status" value="1"/>
</dbReference>
<comment type="caution">
    <text evidence="6">The sequence shown here is derived from an EMBL/GenBank/DDBJ whole genome shotgun (WGS) entry which is preliminary data.</text>
</comment>
<evidence type="ECO:0000259" key="5">
    <source>
        <dbReference type="PROSITE" id="PS50850"/>
    </source>
</evidence>
<evidence type="ECO:0000313" key="7">
    <source>
        <dbReference type="Proteomes" id="UP000699865"/>
    </source>
</evidence>
<evidence type="ECO:0000313" key="6">
    <source>
        <dbReference type="EMBL" id="MBU9833267.1"/>
    </source>
</evidence>
<dbReference type="InterPro" id="IPR011701">
    <property type="entry name" value="MFS"/>
</dbReference>
<protein>
    <submittedName>
        <fullName evidence="6">MFS transporter</fullName>
    </submittedName>
</protein>
<feature type="domain" description="Major facilitator superfamily (MFS) profile" evidence="5">
    <location>
        <begin position="1"/>
        <end position="82"/>
    </location>
</feature>
<sequence>GFLGIGFGMMIPAIQSSASLAVTKDEQGGVSGFLFGASAFGYVIGPVLGTYIYSIDPNMLFLICIMVTFLSVFSTRIVLNKK</sequence>
<keyword evidence="7" id="KW-1185">Reference proteome</keyword>
<evidence type="ECO:0000256" key="3">
    <source>
        <dbReference type="ARBA" id="ARBA00023136"/>
    </source>
</evidence>
<organism evidence="6 7">
    <name type="scientific">Rahnella perminowiae</name>
    <dbReference type="NCBI Taxonomy" id="2816244"/>
    <lineage>
        <taxon>Bacteria</taxon>
        <taxon>Pseudomonadati</taxon>
        <taxon>Pseudomonadota</taxon>
        <taxon>Gammaproteobacteria</taxon>
        <taxon>Enterobacterales</taxon>
        <taxon>Yersiniaceae</taxon>
        <taxon>Rahnella</taxon>
    </lineage>
</organism>
<dbReference type="PROSITE" id="PS50850">
    <property type="entry name" value="MFS"/>
    <property type="match status" value="1"/>
</dbReference>
<dbReference type="RefSeq" id="WP_217137320.1">
    <property type="nucleotide sequence ID" value="NZ_JAFMOU010000023.1"/>
</dbReference>
<dbReference type="Proteomes" id="UP000699865">
    <property type="component" value="Unassembled WGS sequence"/>
</dbReference>
<feature type="transmembrane region" description="Helical" evidence="4">
    <location>
        <begin position="59"/>
        <end position="79"/>
    </location>
</feature>
<keyword evidence="3 4" id="KW-0472">Membrane</keyword>
<evidence type="ECO:0000256" key="1">
    <source>
        <dbReference type="ARBA" id="ARBA00022692"/>
    </source>
</evidence>